<name>A0A8J8NA30_HALGN</name>
<dbReference type="AlphaFoldDB" id="A0A8J8NA30"/>
<organism evidence="1 2">
    <name type="scientific">Halteria grandinella</name>
    <dbReference type="NCBI Taxonomy" id="5974"/>
    <lineage>
        <taxon>Eukaryota</taxon>
        <taxon>Sar</taxon>
        <taxon>Alveolata</taxon>
        <taxon>Ciliophora</taxon>
        <taxon>Intramacronucleata</taxon>
        <taxon>Spirotrichea</taxon>
        <taxon>Stichotrichia</taxon>
        <taxon>Sporadotrichida</taxon>
        <taxon>Halteriidae</taxon>
        <taxon>Halteria</taxon>
    </lineage>
</organism>
<gene>
    <name evidence="1" type="ORF">FGO68_gene60</name>
</gene>
<evidence type="ECO:0000313" key="2">
    <source>
        <dbReference type="Proteomes" id="UP000785679"/>
    </source>
</evidence>
<reference evidence="1" key="1">
    <citation type="submission" date="2019-06" db="EMBL/GenBank/DDBJ databases">
        <authorList>
            <person name="Zheng W."/>
        </authorList>
    </citation>
    <scope>NUCLEOTIDE SEQUENCE</scope>
    <source>
        <strain evidence="1">QDHG01</strain>
    </source>
</reference>
<evidence type="ECO:0000313" key="1">
    <source>
        <dbReference type="EMBL" id="TNV70874.1"/>
    </source>
</evidence>
<protein>
    <submittedName>
        <fullName evidence="1">Uncharacterized protein</fullName>
    </submittedName>
</protein>
<keyword evidence="2" id="KW-1185">Reference proteome</keyword>
<accession>A0A8J8NA30</accession>
<proteinExistence type="predicted"/>
<comment type="caution">
    <text evidence="1">The sequence shown here is derived from an EMBL/GenBank/DDBJ whole genome shotgun (WGS) entry which is preliminary data.</text>
</comment>
<dbReference type="EMBL" id="RRYP01031991">
    <property type="protein sequence ID" value="TNV70874.1"/>
    <property type="molecule type" value="Genomic_DNA"/>
</dbReference>
<dbReference type="Proteomes" id="UP000785679">
    <property type="component" value="Unassembled WGS sequence"/>
</dbReference>
<sequence>MLKAFEIAVNGEDVKVNPPAFKVLVLGVPVDNQTCIVSDWHVEELPQMIAQVIPLYLSMKGFPVVFCMRSPFETMKSPLFRLQTPSIAQSPYTSGKQLIQEYELSLKSTFTTHILAFLPPKLPYTREQKTSLD</sequence>